<protein>
    <submittedName>
        <fullName evidence="9">Acyl-CoA/acyl-ACP dehydrogenase</fullName>
    </submittedName>
</protein>
<sequence>MTDQAREILAAIGQFAAQQIAPMAQHWSKGQAPEPDLFRRAAELGLFRLDVAQSAGGLGLGFAVKARACQAMAAADFGFAMSLVNTHNVAARIVASASPQVQAAFLPSLLWGEASACTALTEPGAGSDVASLQTRAVRKDGGWLLNGEKAWIVNARHAATAIVYAQTEEHGDSSGIAAFLVDLTAQGCRRHASSSDFAQASAGTGGFTLLNVHLPDDHLLLPPGTAFGAIMSEINSARAYVAAMCCGMLDAALRHVSAYGVTRQSFGKPLRAHQAWRLSVARAETALAGACALTDSAIDRIDSGQDAQLDAAFAKIAATEALGTHMPVLLHAMGAEGLRPQYPMARHLAAAQIATLVDGSTEMLLERVARLARAHTET</sequence>
<dbReference type="InterPro" id="IPR006089">
    <property type="entry name" value="Acyl-CoA_DH_CS"/>
</dbReference>
<feature type="domain" description="Acyl-CoA dehydrogenase/oxidase C-terminal" evidence="6">
    <location>
        <begin position="227"/>
        <end position="370"/>
    </location>
</feature>
<evidence type="ECO:0000259" key="6">
    <source>
        <dbReference type="Pfam" id="PF00441"/>
    </source>
</evidence>
<dbReference type="EMBL" id="JANAVZ010000026">
    <property type="protein sequence ID" value="MCT4334917.1"/>
    <property type="molecule type" value="Genomic_DNA"/>
</dbReference>
<comment type="cofactor">
    <cofactor evidence="1 5">
        <name>FAD</name>
        <dbReference type="ChEBI" id="CHEBI:57692"/>
    </cofactor>
</comment>
<keyword evidence="10" id="KW-1185">Reference proteome</keyword>
<dbReference type="PANTHER" id="PTHR43884:SF12">
    <property type="entry name" value="ISOVALERYL-COA DEHYDROGENASE, MITOCHONDRIAL-RELATED"/>
    <property type="match status" value="1"/>
</dbReference>
<dbReference type="InterPro" id="IPR009100">
    <property type="entry name" value="AcylCoA_DH/oxidase_NM_dom_sf"/>
</dbReference>
<dbReference type="InterPro" id="IPR006091">
    <property type="entry name" value="Acyl-CoA_Oxase/DH_mid-dom"/>
</dbReference>
<keyword evidence="4 5" id="KW-0274">FAD</keyword>
<dbReference type="Pfam" id="PF02771">
    <property type="entry name" value="Acyl-CoA_dh_N"/>
    <property type="match status" value="1"/>
</dbReference>
<dbReference type="Proteomes" id="UP001320702">
    <property type="component" value="Unassembled WGS sequence"/>
</dbReference>
<evidence type="ECO:0000256" key="2">
    <source>
        <dbReference type="ARBA" id="ARBA00009347"/>
    </source>
</evidence>
<gene>
    <name evidence="9" type="ORF">MU516_18955</name>
</gene>
<dbReference type="InterPro" id="IPR013786">
    <property type="entry name" value="AcylCoA_DH/ox_N"/>
</dbReference>
<evidence type="ECO:0000313" key="9">
    <source>
        <dbReference type="EMBL" id="MCT4334917.1"/>
    </source>
</evidence>
<evidence type="ECO:0000256" key="4">
    <source>
        <dbReference type="ARBA" id="ARBA00022827"/>
    </source>
</evidence>
<dbReference type="Pfam" id="PF00441">
    <property type="entry name" value="Acyl-CoA_dh_1"/>
    <property type="match status" value="1"/>
</dbReference>
<dbReference type="PANTHER" id="PTHR43884">
    <property type="entry name" value="ACYL-COA DEHYDROGENASE"/>
    <property type="match status" value="1"/>
</dbReference>
<evidence type="ECO:0000256" key="5">
    <source>
        <dbReference type="RuleBase" id="RU362125"/>
    </source>
</evidence>
<evidence type="ECO:0000259" key="7">
    <source>
        <dbReference type="Pfam" id="PF02770"/>
    </source>
</evidence>
<evidence type="ECO:0000313" key="10">
    <source>
        <dbReference type="Proteomes" id="UP001320702"/>
    </source>
</evidence>
<dbReference type="SUPFAM" id="SSF56645">
    <property type="entry name" value="Acyl-CoA dehydrogenase NM domain-like"/>
    <property type="match status" value="1"/>
</dbReference>
<reference evidence="9 10" key="1">
    <citation type="submission" date="2022-04" db="EMBL/GenBank/DDBJ databases">
        <title>Paracoccus sp. YLB-12 draft genome sequence.</title>
        <authorList>
            <person name="Yu L."/>
        </authorList>
    </citation>
    <scope>NUCLEOTIDE SEQUENCE [LARGE SCALE GENOMIC DNA]</scope>
    <source>
        <strain evidence="9 10">YLB-12</strain>
    </source>
</reference>
<keyword evidence="3 5" id="KW-0285">Flavoprotein</keyword>
<name>A0ABT2KEF0_9RHOB</name>
<evidence type="ECO:0000256" key="1">
    <source>
        <dbReference type="ARBA" id="ARBA00001974"/>
    </source>
</evidence>
<accession>A0ABT2KEF0</accession>
<evidence type="ECO:0000259" key="8">
    <source>
        <dbReference type="Pfam" id="PF02771"/>
    </source>
</evidence>
<feature type="domain" description="Acyl-CoA oxidase/dehydrogenase middle" evidence="7">
    <location>
        <begin position="117"/>
        <end position="210"/>
    </location>
</feature>
<dbReference type="RefSeq" id="WP_260278777.1">
    <property type="nucleotide sequence ID" value="NZ_JANAVZ010000026.1"/>
</dbReference>
<dbReference type="InterPro" id="IPR036250">
    <property type="entry name" value="AcylCo_DH-like_C"/>
</dbReference>
<dbReference type="Gene3D" id="1.10.540.10">
    <property type="entry name" value="Acyl-CoA dehydrogenase/oxidase, N-terminal domain"/>
    <property type="match status" value="1"/>
</dbReference>
<organism evidence="9 10">
    <name type="scientific">Paracoccus maritimus</name>
    <dbReference type="NCBI Taxonomy" id="2933292"/>
    <lineage>
        <taxon>Bacteria</taxon>
        <taxon>Pseudomonadati</taxon>
        <taxon>Pseudomonadota</taxon>
        <taxon>Alphaproteobacteria</taxon>
        <taxon>Rhodobacterales</taxon>
        <taxon>Paracoccaceae</taxon>
        <taxon>Paracoccus</taxon>
    </lineage>
</organism>
<comment type="similarity">
    <text evidence="2 5">Belongs to the acyl-CoA dehydrogenase family.</text>
</comment>
<proteinExistence type="inferred from homology"/>
<evidence type="ECO:0000256" key="3">
    <source>
        <dbReference type="ARBA" id="ARBA00022630"/>
    </source>
</evidence>
<keyword evidence="5" id="KW-0560">Oxidoreductase</keyword>
<dbReference type="InterPro" id="IPR009075">
    <property type="entry name" value="AcylCo_DH/oxidase_C"/>
</dbReference>
<dbReference type="InterPro" id="IPR046373">
    <property type="entry name" value="Acyl-CoA_Oxase/DH_mid-dom_sf"/>
</dbReference>
<dbReference type="Gene3D" id="1.20.140.10">
    <property type="entry name" value="Butyryl-CoA Dehydrogenase, subunit A, domain 3"/>
    <property type="match status" value="1"/>
</dbReference>
<dbReference type="InterPro" id="IPR037069">
    <property type="entry name" value="AcylCoA_DH/ox_N_sf"/>
</dbReference>
<dbReference type="PROSITE" id="PS00072">
    <property type="entry name" value="ACYL_COA_DH_1"/>
    <property type="match status" value="1"/>
</dbReference>
<feature type="domain" description="Acyl-CoA dehydrogenase/oxidase N-terminal" evidence="8">
    <location>
        <begin position="2"/>
        <end position="113"/>
    </location>
</feature>
<dbReference type="Gene3D" id="2.40.110.10">
    <property type="entry name" value="Butyryl-CoA Dehydrogenase, subunit A, domain 2"/>
    <property type="match status" value="1"/>
</dbReference>
<comment type="caution">
    <text evidence="9">The sequence shown here is derived from an EMBL/GenBank/DDBJ whole genome shotgun (WGS) entry which is preliminary data.</text>
</comment>
<dbReference type="CDD" id="cd00567">
    <property type="entry name" value="ACAD"/>
    <property type="match status" value="1"/>
</dbReference>
<dbReference type="SUPFAM" id="SSF47203">
    <property type="entry name" value="Acyl-CoA dehydrogenase C-terminal domain-like"/>
    <property type="match status" value="1"/>
</dbReference>
<dbReference type="Pfam" id="PF02770">
    <property type="entry name" value="Acyl-CoA_dh_M"/>
    <property type="match status" value="1"/>
</dbReference>
<dbReference type="PIRSF" id="PIRSF016578">
    <property type="entry name" value="HsaA"/>
    <property type="match status" value="1"/>
</dbReference>